<dbReference type="Proteomes" id="UP000189670">
    <property type="component" value="Unassembled WGS sequence"/>
</dbReference>
<reference evidence="5" key="1">
    <citation type="submission" date="2012-11" db="EMBL/GenBank/DDBJ databases">
        <authorList>
            <person name="Lucero-Rivera Y.E."/>
            <person name="Tovar-Ramirez D."/>
        </authorList>
    </citation>
    <scope>NUCLEOTIDE SEQUENCE [LARGE SCALE GENOMIC DNA]</scope>
    <source>
        <strain evidence="5">Araruama</strain>
    </source>
</reference>
<dbReference type="GO" id="GO:0000270">
    <property type="term" value="P:peptidoglycan metabolic process"/>
    <property type="evidence" value="ECO:0007669"/>
    <property type="project" value="InterPro"/>
</dbReference>
<dbReference type="InterPro" id="IPR036779">
    <property type="entry name" value="LysM_dom_sf"/>
</dbReference>
<dbReference type="PROSITE" id="PS00922">
    <property type="entry name" value="TRANSGLYCOSYLASE"/>
    <property type="match status" value="1"/>
</dbReference>
<dbReference type="CDD" id="cd16894">
    <property type="entry name" value="MltD-like"/>
    <property type="match status" value="1"/>
</dbReference>
<evidence type="ECO:0000313" key="4">
    <source>
        <dbReference type="EMBL" id="ETR71349.1"/>
    </source>
</evidence>
<dbReference type="PANTHER" id="PTHR33734:SF22">
    <property type="entry name" value="MEMBRANE-BOUND LYTIC MUREIN TRANSGLYCOSYLASE D"/>
    <property type="match status" value="1"/>
</dbReference>
<organism evidence="4 5">
    <name type="scientific">Candidatus Magnetoglobus multicellularis str. Araruama</name>
    <dbReference type="NCBI Taxonomy" id="890399"/>
    <lineage>
        <taxon>Bacteria</taxon>
        <taxon>Pseudomonadati</taxon>
        <taxon>Thermodesulfobacteriota</taxon>
        <taxon>Desulfobacteria</taxon>
        <taxon>Desulfobacterales</taxon>
        <taxon>Desulfobacteraceae</taxon>
        <taxon>Candidatus Magnetoglobus</taxon>
    </lineage>
</organism>
<dbReference type="PROSITE" id="PS51782">
    <property type="entry name" value="LYSM"/>
    <property type="match status" value="4"/>
</dbReference>
<feature type="chain" id="PRO_5010712929" evidence="2">
    <location>
        <begin position="22"/>
        <end position="601"/>
    </location>
</feature>
<proteinExistence type="inferred from homology"/>
<gene>
    <name evidence="4" type="ORF">OMM_02551</name>
</gene>
<dbReference type="Gene3D" id="1.10.530.10">
    <property type="match status" value="1"/>
</dbReference>
<evidence type="ECO:0000256" key="2">
    <source>
        <dbReference type="SAM" id="SignalP"/>
    </source>
</evidence>
<dbReference type="SMART" id="SM00257">
    <property type="entry name" value="LysM"/>
    <property type="match status" value="4"/>
</dbReference>
<protein>
    <submittedName>
        <fullName evidence="4">Membrane-bound lytic murein transglycosylase D</fullName>
    </submittedName>
</protein>
<dbReference type="Gene3D" id="3.10.350.10">
    <property type="entry name" value="LysM domain"/>
    <property type="match status" value="4"/>
</dbReference>
<dbReference type="GO" id="GO:0016020">
    <property type="term" value="C:membrane"/>
    <property type="evidence" value="ECO:0007669"/>
    <property type="project" value="InterPro"/>
</dbReference>
<feature type="domain" description="LysM" evidence="3">
    <location>
        <begin position="553"/>
        <end position="597"/>
    </location>
</feature>
<comment type="similarity">
    <text evidence="1">Belongs to the transglycosylase Slt family.</text>
</comment>
<dbReference type="Pfam" id="PF01464">
    <property type="entry name" value="SLT"/>
    <property type="match status" value="1"/>
</dbReference>
<dbReference type="GO" id="GO:0008932">
    <property type="term" value="F:lytic endotransglycosylase activity"/>
    <property type="evidence" value="ECO:0007669"/>
    <property type="project" value="TreeGrafter"/>
</dbReference>
<dbReference type="InterPro" id="IPR023346">
    <property type="entry name" value="Lysozyme-like_dom_sf"/>
</dbReference>
<dbReference type="CDD" id="cd00118">
    <property type="entry name" value="LysM"/>
    <property type="match status" value="4"/>
</dbReference>
<evidence type="ECO:0000313" key="5">
    <source>
        <dbReference type="Proteomes" id="UP000189670"/>
    </source>
</evidence>
<dbReference type="Pfam" id="PF01476">
    <property type="entry name" value="LysM"/>
    <property type="match status" value="4"/>
</dbReference>
<name>A0A1V1P8W0_9BACT</name>
<dbReference type="SUPFAM" id="SSF54106">
    <property type="entry name" value="LysM domain"/>
    <property type="match status" value="4"/>
</dbReference>
<dbReference type="InterPro" id="IPR018392">
    <property type="entry name" value="LysM"/>
</dbReference>
<comment type="caution">
    <text evidence="4">The sequence shown here is derived from an EMBL/GenBank/DDBJ whole genome shotgun (WGS) entry which is preliminary data.</text>
</comment>
<evidence type="ECO:0000259" key="3">
    <source>
        <dbReference type="PROSITE" id="PS51782"/>
    </source>
</evidence>
<feature type="domain" description="LysM" evidence="3">
    <location>
        <begin position="386"/>
        <end position="430"/>
    </location>
</feature>
<dbReference type="InterPro" id="IPR008258">
    <property type="entry name" value="Transglycosylase_SLT_dom_1"/>
</dbReference>
<feature type="signal peptide" evidence="2">
    <location>
        <begin position="1"/>
        <end position="21"/>
    </location>
</feature>
<sequence>MKHKICLILLGIFFLSATVFASQYFPEPPSLRDNITFWKKIYTDVSLKEGLLHDSEYPLVIFKKIYVGKRHGRSLSRYIKREKQKIKQYLNHVIQRSPEKWSFEEQRIADLYSRYAPRHALKRAYRRIRFQRGQRERFLKGLERSGQYIDDIRRILKKYNVPPELAYLPHVESSFNPNARSKAGASGLWQFITSTGRLYLNINSAVDERRDPILSTIAAAKLLRHNYTKLNSWPLAITAYNHGLLGMKRAVRRTGSRDISLIIKHHKSRSFRFASKNFYSCFIAVTEIDPNYKKYFSNVRFMPPLKRKKVTLSHYIRVNVLCDYLNVSKKVFKQLNPAIRSSIFRYNRHIPKGTRIFFPDHMSLSSIQYGLKQIPSKYKSTKPLMMTYTVRRGDYLGKIAKKTGVSAKTIARANNMRLNSRIHPGQRLYIPTSSKSYYSSSRPKYNATTTYRVRSGDYLDIIAKRTGVSSREIARANNMRLNARIYPGQRLKIPSTKSYVSGKKYRVKKGDFLGKIASRTGVSVKDIARANGLHQRSRIYPGQILTIPGTNNRTYRVKRGDYLGRISKKTGVSVNRILQENNISRHTTLYPGQILILPDNG</sequence>
<dbReference type="PANTHER" id="PTHR33734">
    <property type="entry name" value="LYSM DOMAIN-CONTAINING GPI-ANCHORED PROTEIN 2"/>
    <property type="match status" value="1"/>
</dbReference>
<dbReference type="InterPro" id="IPR000189">
    <property type="entry name" value="Transglyc_AS"/>
</dbReference>
<feature type="domain" description="LysM" evidence="3">
    <location>
        <begin position="449"/>
        <end position="493"/>
    </location>
</feature>
<dbReference type="EMBL" id="ATBP01000281">
    <property type="protein sequence ID" value="ETR71349.1"/>
    <property type="molecule type" value="Genomic_DNA"/>
</dbReference>
<feature type="domain" description="LysM" evidence="3">
    <location>
        <begin position="503"/>
        <end position="547"/>
    </location>
</feature>
<dbReference type="SUPFAM" id="SSF53955">
    <property type="entry name" value="Lysozyme-like"/>
    <property type="match status" value="1"/>
</dbReference>
<keyword evidence="2" id="KW-0732">Signal</keyword>
<dbReference type="AlphaFoldDB" id="A0A1V1P8W0"/>
<evidence type="ECO:0000256" key="1">
    <source>
        <dbReference type="ARBA" id="ARBA00007734"/>
    </source>
</evidence>
<accession>A0A1V1P8W0</accession>